<feature type="transmembrane region" description="Helical" evidence="6">
    <location>
        <begin position="239"/>
        <end position="261"/>
    </location>
</feature>
<dbReference type="GO" id="GO:0005436">
    <property type="term" value="F:sodium:phosphate symporter activity"/>
    <property type="evidence" value="ECO:0007669"/>
    <property type="project" value="InterPro"/>
</dbReference>
<keyword evidence="3 6" id="KW-0812">Transmembrane</keyword>
<organism evidence="7 8">
    <name type="scientific">Euhalothece natronophila Z-M001</name>
    <dbReference type="NCBI Taxonomy" id="522448"/>
    <lineage>
        <taxon>Bacteria</taxon>
        <taxon>Bacillati</taxon>
        <taxon>Cyanobacteriota</taxon>
        <taxon>Cyanophyceae</taxon>
        <taxon>Oscillatoriophycideae</taxon>
        <taxon>Chroococcales</taxon>
        <taxon>Halothecacae</taxon>
        <taxon>Halothece cluster</taxon>
        <taxon>Euhalothece</taxon>
    </lineage>
</organism>
<dbReference type="Proteomes" id="UP000318453">
    <property type="component" value="Chromosome"/>
</dbReference>
<dbReference type="GO" id="GO:0005886">
    <property type="term" value="C:plasma membrane"/>
    <property type="evidence" value="ECO:0007669"/>
    <property type="project" value="UniProtKB-SubCell"/>
</dbReference>
<feature type="transmembrane region" description="Helical" evidence="6">
    <location>
        <begin position="46"/>
        <end position="67"/>
    </location>
</feature>
<feature type="transmembrane region" description="Helical" evidence="6">
    <location>
        <begin position="315"/>
        <end position="335"/>
    </location>
</feature>
<dbReference type="KEGG" id="enn:FRE64_03850"/>
<accession>A0A5B8NIU3</accession>
<comment type="subcellular location">
    <subcellularLocation>
        <location evidence="1">Cell membrane</location>
        <topology evidence="1">Multi-pass membrane protein</topology>
    </subcellularLocation>
</comment>
<keyword evidence="2" id="KW-1003">Cell membrane</keyword>
<feature type="transmembrane region" description="Helical" evidence="6">
    <location>
        <begin position="281"/>
        <end position="303"/>
    </location>
</feature>
<evidence type="ECO:0000313" key="7">
    <source>
        <dbReference type="EMBL" id="QDZ39142.1"/>
    </source>
</evidence>
<sequence>MRLITNYRNHQIMQWVIVIILLYFLLVAVRLMSLGFQLALGEEAEALFTFATNPFLGLIIGILATAMIQSSSTVISIVIGLVAGGLPVATAIPIVMGSNVGTTITNTIVSLGHVKASEEFKRAFAAATVHDCFNLCCLLLFFPLEIVFHPLEKIANILTQSLLGANQNWLFLNFNILDSLITPLITQLMKLTENLPLTVNGIVFIITGILLIFGSIFYLSKTLKSLLVGKAKEILHRAIGSGTLASILVGMGITGLIQSSSATTSLMIPLAGNGVFTLEQIYPFTLGTNIGTCLTALIVATALTGKAAFAGLEIALVQLLYNTLGVLIIYSVPILRDIPLQGARFLSETAVKYKWAALGYIVFIFLVLPAICLGITNQGFLSISFY</sequence>
<evidence type="ECO:0000256" key="3">
    <source>
        <dbReference type="ARBA" id="ARBA00022692"/>
    </source>
</evidence>
<evidence type="ECO:0000256" key="2">
    <source>
        <dbReference type="ARBA" id="ARBA00022475"/>
    </source>
</evidence>
<feature type="transmembrane region" description="Helical" evidence="6">
    <location>
        <begin position="201"/>
        <end position="219"/>
    </location>
</feature>
<evidence type="ECO:0000256" key="4">
    <source>
        <dbReference type="ARBA" id="ARBA00022989"/>
    </source>
</evidence>
<dbReference type="AlphaFoldDB" id="A0A5B8NIU3"/>
<keyword evidence="4 6" id="KW-1133">Transmembrane helix</keyword>
<evidence type="ECO:0000256" key="1">
    <source>
        <dbReference type="ARBA" id="ARBA00004651"/>
    </source>
</evidence>
<evidence type="ECO:0000256" key="6">
    <source>
        <dbReference type="SAM" id="Phobius"/>
    </source>
</evidence>
<dbReference type="GO" id="GO:0044341">
    <property type="term" value="P:sodium-dependent phosphate transport"/>
    <property type="evidence" value="ECO:0007669"/>
    <property type="project" value="InterPro"/>
</dbReference>
<dbReference type="PANTHER" id="PTHR10010:SF46">
    <property type="entry name" value="SODIUM-DEPENDENT PHOSPHATE TRANSPORT PROTEIN 2B"/>
    <property type="match status" value="1"/>
</dbReference>
<feature type="transmembrane region" description="Helical" evidence="6">
    <location>
        <begin position="355"/>
        <end position="376"/>
    </location>
</feature>
<proteinExistence type="predicted"/>
<name>A0A5B8NIU3_9CHRO</name>
<dbReference type="OrthoDB" id="9763003at2"/>
<dbReference type="Pfam" id="PF02690">
    <property type="entry name" value="Na_Pi_cotrans"/>
    <property type="match status" value="2"/>
</dbReference>
<dbReference type="RefSeq" id="WP_146294748.1">
    <property type="nucleotide sequence ID" value="NZ_CP042326.1"/>
</dbReference>
<dbReference type="EMBL" id="CP042326">
    <property type="protein sequence ID" value="QDZ39142.1"/>
    <property type="molecule type" value="Genomic_DNA"/>
</dbReference>
<dbReference type="InterPro" id="IPR003841">
    <property type="entry name" value="Na/Pi_transpt"/>
</dbReference>
<gene>
    <name evidence="7" type="ORF">FRE64_03850</name>
</gene>
<feature type="transmembrane region" description="Helical" evidence="6">
    <location>
        <begin position="74"/>
        <end position="96"/>
    </location>
</feature>
<dbReference type="PANTHER" id="PTHR10010">
    <property type="entry name" value="SOLUTE CARRIER FAMILY 34 SODIUM PHOSPHATE , MEMBER 2-RELATED"/>
    <property type="match status" value="1"/>
</dbReference>
<dbReference type="NCBIfam" id="NF037997">
    <property type="entry name" value="Na_Pi_symport"/>
    <property type="match status" value="1"/>
</dbReference>
<feature type="transmembrane region" description="Helical" evidence="6">
    <location>
        <begin position="12"/>
        <end position="40"/>
    </location>
</feature>
<keyword evidence="8" id="KW-1185">Reference proteome</keyword>
<reference evidence="7" key="1">
    <citation type="submission" date="2019-08" db="EMBL/GenBank/DDBJ databases">
        <title>Carotenoids and Carotenoid Binding Proteins in the Halophilic Cyanobacterium Euhalothece sp. ZM00.</title>
        <authorList>
            <person name="Cho S.M."/>
            <person name="Song J.Y."/>
            <person name="Park Y.-I."/>
        </authorList>
    </citation>
    <scope>NUCLEOTIDE SEQUENCE [LARGE SCALE GENOMIC DNA]</scope>
    <source>
        <strain evidence="7">Z-M001</strain>
    </source>
</reference>
<evidence type="ECO:0000313" key="8">
    <source>
        <dbReference type="Proteomes" id="UP000318453"/>
    </source>
</evidence>
<protein>
    <submittedName>
        <fullName evidence="7">Na/Pi cotransporter family protein</fullName>
    </submittedName>
</protein>
<evidence type="ECO:0000256" key="5">
    <source>
        <dbReference type="ARBA" id="ARBA00023136"/>
    </source>
</evidence>
<keyword evidence="5 6" id="KW-0472">Membrane</keyword>